<evidence type="ECO:0000313" key="5">
    <source>
        <dbReference type="EMBL" id="CEM37481.1"/>
    </source>
</evidence>
<dbReference type="VEuPathDB" id="CryptoDB:Vbra_6502"/>
<feature type="region of interest" description="Disordered" evidence="3">
    <location>
        <begin position="401"/>
        <end position="436"/>
    </location>
</feature>
<dbReference type="GO" id="GO:0005856">
    <property type="term" value="C:cytoskeleton"/>
    <property type="evidence" value="ECO:0007669"/>
    <property type="project" value="UniProtKB-ARBA"/>
</dbReference>
<dbReference type="PANTHER" id="PTHR21683:SF2">
    <property type="entry name" value="COILED-COIL DOMAIN-CONTAINING PROTEIN 42 LIKE-2-LIKE"/>
    <property type="match status" value="1"/>
</dbReference>
<dbReference type="STRING" id="1169540.A0A0G4H1J8"/>
<dbReference type="InterPro" id="IPR051147">
    <property type="entry name" value="CFAP_domain-containing"/>
</dbReference>
<protein>
    <recommendedName>
        <fullName evidence="4">DUF4200 domain-containing protein</fullName>
    </recommendedName>
</protein>
<reference evidence="5 6" key="1">
    <citation type="submission" date="2014-11" db="EMBL/GenBank/DDBJ databases">
        <authorList>
            <person name="Zhu J."/>
            <person name="Qi W."/>
            <person name="Song R."/>
        </authorList>
    </citation>
    <scope>NUCLEOTIDE SEQUENCE [LARGE SCALE GENOMIC DNA]</scope>
</reference>
<feature type="compositionally biased region" description="Polar residues" evidence="3">
    <location>
        <begin position="415"/>
        <end position="436"/>
    </location>
</feature>
<name>A0A0G4H1J8_VITBC</name>
<evidence type="ECO:0000256" key="2">
    <source>
        <dbReference type="SAM" id="Coils"/>
    </source>
</evidence>
<feature type="coiled-coil region" evidence="2">
    <location>
        <begin position="198"/>
        <end position="225"/>
    </location>
</feature>
<dbReference type="Proteomes" id="UP000041254">
    <property type="component" value="Unassembled WGS sequence"/>
</dbReference>
<evidence type="ECO:0000256" key="3">
    <source>
        <dbReference type="SAM" id="MobiDB-lite"/>
    </source>
</evidence>
<organism evidence="5 6">
    <name type="scientific">Vitrella brassicaformis (strain CCMP3155)</name>
    <dbReference type="NCBI Taxonomy" id="1169540"/>
    <lineage>
        <taxon>Eukaryota</taxon>
        <taxon>Sar</taxon>
        <taxon>Alveolata</taxon>
        <taxon>Colpodellida</taxon>
        <taxon>Vitrellaceae</taxon>
        <taxon>Vitrella</taxon>
    </lineage>
</organism>
<sequence length="436" mass="48925">MALADTAGASHAAGGGGVGAQPLVFDHVAPATRLLEKRRQMYEVQDALEQQKAKYAEKEEHFRKKEEQLRAKDLQLQHQLIRFNKFLQDNEAKRRRAETRATEERSQIKQKEEEIAELEDQLETGRKQLQDLEEQVKKNMKYEEFLEQVKIDNDEFAEITDLLTRYDTLDNANQDLLDSQGVLIEKNEDVRSQFQTYKKDTANQILAYNNRIAALQRDIEDLHKRRGHLQHLADEAVQSDSQQSLHVGQILTSVENLFERCVSKRPAIQHANELEGLQLQLNLTGRGDAKGGESAGGAGATSAGSMSGDESSDRAKGSSKKGDEGGESEDDITQRQAKNAIKQLHVIKAYIVDFMHICKELTAARKGTGRPTMLPLAIDEGKQDKVEFLLFKDLHRMHDTGGSQHSYSRVHGRSATESASSIVSPTLSKSILSQQR</sequence>
<feature type="region of interest" description="Disordered" evidence="3">
    <location>
        <begin position="1"/>
        <end position="22"/>
    </location>
</feature>
<dbReference type="InterPro" id="IPR025252">
    <property type="entry name" value="DUF4200"/>
</dbReference>
<keyword evidence="6" id="KW-1185">Reference proteome</keyword>
<dbReference type="Pfam" id="PF13863">
    <property type="entry name" value="DUF4200"/>
    <property type="match status" value="1"/>
</dbReference>
<gene>
    <name evidence="5" type="ORF">Vbra_6502</name>
</gene>
<feature type="compositionally biased region" description="Low complexity" evidence="3">
    <location>
        <begin position="1"/>
        <end position="12"/>
    </location>
</feature>
<dbReference type="AlphaFoldDB" id="A0A0G4H1J8"/>
<proteinExistence type="predicted"/>
<dbReference type="OMA" id="TICAYMA"/>
<accession>A0A0G4H1J8</accession>
<feature type="domain" description="DUF4200" evidence="4">
    <location>
        <begin position="34"/>
        <end position="149"/>
    </location>
</feature>
<dbReference type="EMBL" id="CDMY01000939">
    <property type="protein sequence ID" value="CEM37481.1"/>
    <property type="molecule type" value="Genomic_DNA"/>
</dbReference>
<dbReference type="PANTHER" id="PTHR21683">
    <property type="entry name" value="COILED-COIL DOMAIN-CONTAINING PROTEIN 42 LIKE-2-LIKE-RELATED"/>
    <property type="match status" value="1"/>
</dbReference>
<dbReference type="OrthoDB" id="10264298at2759"/>
<feature type="region of interest" description="Disordered" evidence="3">
    <location>
        <begin position="288"/>
        <end position="332"/>
    </location>
</feature>
<dbReference type="InParanoid" id="A0A0G4H1J8"/>
<evidence type="ECO:0000256" key="1">
    <source>
        <dbReference type="ARBA" id="ARBA00023054"/>
    </source>
</evidence>
<evidence type="ECO:0000259" key="4">
    <source>
        <dbReference type="Pfam" id="PF13863"/>
    </source>
</evidence>
<feature type="coiled-coil region" evidence="2">
    <location>
        <begin position="48"/>
        <end position="135"/>
    </location>
</feature>
<keyword evidence="1 2" id="KW-0175">Coiled coil</keyword>
<feature type="compositionally biased region" description="Basic and acidic residues" evidence="3">
    <location>
        <begin position="311"/>
        <end position="324"/>
    </location>
</feature>
<evidence type="ECO:0000313" key="6">
    <source>
        <dbReference type="Proteomes" id="UP000041254"/>
    </source>
</evidence>